<dbReference type="SUPFAM" id="SSF50978">
    <property type="entry name" value="WD40 repeat-like"/>
    <property type="match status" value="1"/>
</dbReference>
<name>A0AAV5QRZ1_9ASCO</name>
<evidence type="ECO:0000313" key="6">
    <source>
        <dbReference type="Proteomes" id="UP001360560"/>
    </source>
</evidence>
<evidence type="ECO:0000256" key="3">
    <source>
        <dbReference type="HAMAP-Rule" id="MF_03037"/>
    </source>
</evidence>
<feature type="repeat" description="WD" evidence="4">
    <location>
        <begin position="126"/>
        <end position="167"/>
    </location>
</feature>
<dbReference type="InterPro" id="IPR036322">
    <property type="entry name" value="WD40_repeat_dom_sf"/>
</dbReference>
<keyword evidence="3" id="KW-0539">Nucleus</keyword>
<proteinExistence type="inferred from homology"/>
<feature type="repeat" description="WD" evidence="4">
    <location>
        <begin position="56"/>
        <end position="89"/>
    </location>
</feature>
<dbReference type="PANTHER" id="PTHR19920">
    <property type="entry name" value="WD40 PROTEIN CIAO1"/>
    <property type="match status" value="1"/>
</dbReference>
<organism evidence="5 6">
    <name type="scientific">Saccharomycopsis crataegensis</name>
    <dbReference type="NCBI Taxonomy" id="43959"/>
    <lineage>
        <taxon>Eukaryota</taxon>
        <taxon>Fungi</taxon>
        <taxon>Dikarya</taxon>
        <taxon>Ascomycota</taxon>
        <taxon>Saccharomycotina</taxon>
        <taxon>Saccharomycetes</taxon>
        <taxon>Saccharomycopsidaceae</taxon>
        <taxon>Saccharomycopsis</taxon>
    </lineage>
</organism>
<evidence type="ECO:0000256" key="1">
    <source>
        <dbReference type="ARBA" id="ARBA00022574"/>
    </source>
</evidence>
<evidence type="ECO:0000313" key="5">
    <source>
        <dbReference type="EMBL" id="GMM37335.1"/>
    </source>
</evidence>
<dbReference type="InterPro" id="IPR001680">
    <property type="entry name" value="WD40_rpt"/>
</dbReference>
<comment type="caution">
    <text evidence="5">The sequence shown here is derived from an EMBL/GenBank/DDBJ whole genome shotgun (WGS) entry which is preliminary data.</text>
</comment>
<keyword evidence="1 4" id="KW-0853">WD repeat</keyword>
<dbReference type="GO" id="GO:0097361">
    <property type="term" value="C:cytosolic [4Fe-4S] assembly targeting complex"/>
    <property type="evidence" value="ECO:0007669"/>
    <property type="project" value="InterPro"/>
</dbReference>
<dbReference type="PANTHER" id="PTHR19920:SF0">
    <property type="entry name" value="CYTOSOLIC IRON-SULFUR PROTEIN ASSEMBLY PROTEIN CIAO1-RELATED"/>
    <property type="match status" value="1"/>
</dbReference>
<dbReference type="InterPro" id="IPR019775">
    <property type="entry name" value="WD40_repeat_CS"/>
</dbReference>
<keyword evidence="2" id="KW-0677">Repeat</keyword>
<dbReference type="PROSITE" id="PS50294">
    <property type="entry name" value="WD_REPEATS_REGION"/>
    <property type="match status" value="2"/>
</dbReference>
<accession>A0AAV5QRZ1</accession>
<dbReference type="SMART" id="SM00320">
    <property type="entry name" value="WD40"/>
    <property type="match status" value="7"/>
</dbReference>
<dbReference type="PROSITE" id="PS00678">
    <property type="entry name" value="WD_REPEATS_1"/>
    <property type="match status" value="1"/>
</dbReference>
<evidence type="ECO:0000256" key="2">
    <source>
        <dbReference type="ARBA" id="ARBA00022737"/>
    </source>
</evidence>
<dbReference type="InterPro" id="IPR020472">
    <property type="entry name" value="WD40_PAC1"/>
</dbReference>
<keyword evidence="6" id="KW-1185">Reference proteome</keyword>
<keyword evidence="3" id="KW-0963">Cytoplasm</keyword>
<dbReference type="EMBL" id="BTFZ01000011">
    <property type="protein sequence ID" value="GMM37335.1"/>
    <property type="molecule type" value="Genomic_DNA"/>
</dbReference>
<comment type="similarity">
    <text evidence="3">Belongs to the WD repeat CIA1 family.</text>
</comment>
<reference evidence="5 6" key="1">
    <citation type="journal article" date="2023" name="Elife">
        <title>Identification of key yeast species and microbe-microbe interactions impacting larval growth of Drosophila in the wild.</title>
        <authorList>
            <person name="Mure A."/>
            <person name="Sugiura Y."/>
            <person name="Maeda R."/>
            <person name="Honda K."/>
            <person name="Sakurai N."/>
            <person name="Takahashi Y."/>
            <person name="Watada M."/>
            <person name="Katoh T."/>
            <person name="Gotoh A."/>
            <person name="Gotoh Y."/>
            <person name="Taniguchi I."/>
            <person name="Nakamura K."/>
            <person name="Hayashi T."/>
            <person name="Katayama T."/>
            <person name="Uemura T."/>
            <person name="Hattori Y."/>
        </authorList>
    </citation>
    <scope>NUCLEOTIDE SEQUENCE [LARGE SCALE GENOMIC DNA]</scope>
    <source>
        <strain evidence="5 6">SC-9</strain>
    </source>
</reference>
<dbReference type="PROSITE" id="PS50082">
    <property type="entry name" value="WD_REPEATS_2"/>
    <property type="match status" value="5"/>
</dbReference>
<dbReference type="CDD" id="cd00200">
    <property type="entry name" value="WD40"/>
    <property type="match status" value="1"/>
</dbReference>
<comment type="subcellular location">
    <subcellularLocation>
        <location evidence="3">Cytoplasm</location>
    </subcellularLocation>
    <subcellularLocation>
        <location evidence="3">Nucleus</location>
    </subcellularLocation>
    <text evidence="3">Preferentially localized to the nucleus.</text>
</comment>
<comment type="function">
    <text evidence="3">Essential component of the cytosolic iron-sulfur (Fe/S) protein assembly machinery. Required for the maturation of extramitochondrial Fe/S proteins.</text>
</comment>
<dbReference type="Gene3D" id="2.130.10.10">
    <property type="entry name" value="YVTN repeat-like/Quinoprotein amine dehydrogenase"/>
    <property type="match status" value="2"/>
</dbReference>
<dbReference type="AlphaFoldDB" id="A0AAV5QRZ1"/>
<evidence type="ECO:0000256" key="4">
    <source>
        <dbReference type="PROSITE-ProRule" id="PRU00221"/>
    </source>
</evidence>
<sequence>MVANDKIKLVRTLRDHNNKVWSVATHQSLPLLATASADKTIIVYDLNNFNVITKLSETHQKSIRSVSWKPSSEFPCLAAGSFDSTMSIWAKTDENFEEYSDDDDIDDDGAQEGNSTNKQWSLMAIIEGHENEIKCVSWSADGNYLASCSRDKTVWIWETDEYNEEFECINVLQDYHSQDVKFIKWGPDQCLISASYDDTIKVFKEPSPGDDLTCVCDLNAHDGTVWAIDFEPMEVVGTKHWRFVSCSDDSSVKVWALTEENRSEELEDWQLQAKLPIKHKGSIYSVSWSANSGRIASVGSDGNLIIYKEIESGKWEIDSIKPLAHGVFDLNCVVWIKNIDESATTERLITGGDNGTVNIWEIEM</sequence>
<dbReference type="GO" id="GO:0005634">
    <property type="term" value="C:nucleus"/>
    <property type="evidence" value="ECO:0007669"/>
    <property type="project" value="UniProtKB-SubCell"/>
</dbReference>
<dbReference type="InterPro" id="IPR015943">
    <property type="entry name" value="WD40/YVTN_repeat-like_dom_sf"/>
</dbReference>
<protein>
    <recommendedName>
        <fullName evidence="3">Probable cytosolic iron-sulfur protein assembly protein 1</fullName>
    </recommendedName>
</protein>
<dbReference type="GO" id="GO:0016226">
    <property type="term" value="P:iron-sulfur cluster assembly"/>
    <property type="evidence" value="ECO:0007669"/>
    <property type="project" value="UniProtKB-UniRule"/>
</dbReference>
<gene>
    <name evidence="3" type="primary">CIA1</name>
    <name evidence="5" type="ORF">DASC09_046600</name>
</gene>
<feature type="repeat" description="WD" evidence="4">
    <location>
        <begin position="218"/>
        <end position="265"/>
    </location>
</feature>
<dbReference type="PRINTS" id="PR00320">
    <property type="entry name" value="GPROTEINBRPT"/>
</dbReference>
<comment type="subunit">
    <text evidence="3">Interacts with NAR1.</text>
</comment>
<dbReference type="HAMAP" id="MF_03037">
    <property type="entry name" value="ciao1"/>
    <property type="match status" value="1"/>
</dbReference>
<feature type="repeat" description="WD" evidence="4">
    <location>
        <begin position="348"/>
        <end position="364"/>
    </location>
</feature>
<dbReference type="Pfam" id="PF00400">
    <property type="entry name" value="WD40"/>
    <property type="match status" value="6"/>
</dbReference>
<feature type="repeat" description="WD" evidence="4">
    <location>
        <begin position="13"/>
        <end position="54"/>
    </location>
</feature>
<dbReference type="InterPro" id="IPR028608">
    <property type="entry name" value="CIAO1/Cia1"/>
</dbReference>
<dbReference type="Proteomes" id="UP001360560">
    <property type="component" value="Unassembled WGS sequence"/>
</dbReference>